<evidence type="ECO:0000313" key="3">
    <source>
        <dbReference type="Proteomes" id="UP000274695"/>
    </source>
</evidence>
<dbReference type="Proteomes" id="UP000274695">
    <property type="component" value="Unassembled WGS sequence"/>
</dbReference>
<gene>
    <name evidence="2" type="ORF">D0911_11485</name>
</gene>
<dbReference type="InterPro" id="IPR008964">
    <property type="entry name" value="Invasin/intimin_cell_adhesion"/>
</dbReference>
<feature type="signal peptide" evidence="1">
    <location>
        <begin position="1"/>
        <end position="18"/>
    </location>
</feature>
<name>A0ABX9W103_9GAMM</name>
<dbReference type="InterPro" id="IPR013783">
    <property type="entry name" value="Ig-like_fold"/>
</dbReference>
<evidence type="ECO:0008006" key="4">
    <source>
        <dbReference type="Google" id="ProtNLM"/>
    </source>
</evidence>
<dbReference type="EMBL" id="RHGB01000012">
    <property type="protein sequence ID" value="RNL61581.1"/>
    <property type="molecule type" value="Genomic_DNA"/>
</dbReference>
<organism evidence="2 3">
    <name type="scientific">Zhongshania marina</name>
    <dbReference type="NCBI Taxonomy" id="2304603"/>
    <lineage>
        <taxon>Bacteria</taxon>
        <taxon>Pseudomonadati</taxon>
        <taxon>Pseudomonadota</taxon>
        <taxon>Gammaproteobacteria</taxon>
        <taxon>Cellvibrionales</taxon>
        <taxon>Spongiibacteraceae</taxon>
        <taxon>Zhongshania</taxon>
    </lineage>
</organism>
<dbReference type="SUPFAM" id="SSF49373">
    <property type="entry name" value="Invasin/intimin cell-adhesion fragments"/>
    <property type="match status" value="1"/>
</dbReference>
<sequence length="569" mass="58463">MKALFRTCLLMFTVFSFAGCGGGSSDGGPSLTPIGGNQSVRFGSYNGTTFTANRIASNSESLTAGQSANLSVSFVDRSNTPVFDSADVLFTSPCISAGLSEVSPAVATNSSGTVSTTYTARGCKGIDNITAQTNIGGTTLKATTSITTASAPLGSITYLPPNPESPSDRILIGIRGTGALPEQAVVSFLVSNEAGGPVPNLDVDFSLNTTVGDISLSNTTGTTNADGVATTTVISGTVATSVRVKAEAFKDGKQISAQSNQLINTVGIIDQNSFTLGATPLNIEGFRFNGVESSLTILAADRFNNPAPDGTAIAFTAEGGIVDSGCVTLNGTCTVIFRSANPRPDDGRATVTATAIGEESFEDTNPSNGSYDGEEFTDLPEAFSDYNENGCRDSNEPYLDFNKDGNFSGSTIDSNNDGVCSGDEIQGNGRFDGLRCTSGTGTLNCETTPISVREDIVIVMSDSSFEIDILPATINLDGGTQTVTFAIQDQNSQVPPAGTVISASTDQGTISGTSSDTVVSTNARGPLYYTVQIKPGAKAGTGTFLVTVTTPMGLISRNTAIVTQANDAP</sequence>
<dbReference type="Gene3D" id="2.60.40.10">
    <property type="entry name" value="Immunoglobulins"/>
    <property type="match status" value="3"/>
</dbReference>
<dbReference type="RefSeq" id="WP_123182733.1">
    <property type="nucleotide sequence ID" value="NZ_RHGB01000012.1"/>
</dbReference>
<protein>
    <recommendedName>
        <fullName evidence="4">Big-1 domain-containing protein</fullName>
    </recommendedName>
</protein>
<evidence type="ECO:0000313" key="2">
    <source>
        <dbReference type="EMBL" id="RNL61581.1"/>
    </source>
</evidence>
<comment type="caution">
    <text evidence="2">The sequence shown here is derived from an EMBL/GenBank/DDBJ whole genome shotgun (WGS) entry which is preliminary data.</text>
</comment>
<accession>A0ABX9W103</accession>
<keyword evidence="3" id="KW-1185">Reference proteome</keyword>
<evidence type="ECO:0000256" key="1">
    <source>
        <dbReference type="SAM" id="SignalP"/>
    </source>
</evidence>
<keyword evidence="1" id="KW-0732">Signal</keyword>
<dbReference type="PROSITE" id="PS51257">
    <property type="entry name" value="PROKAR_LIPOPROTEIN"/>
    <property type="match status" value="1"/>
</dbReference>
<proteinExistence type="predicted"/>
<reference evidence="2 3" key="1">
    <citation type="submission" date="2018-10" db="EMBL/GenBank/DDBJ databases">
        <title>Draft genome sequence of Zhongshania sp. DSW25-10.</title>
        <authorList>
            <person name="Oh J."/>
        </authorList>
    </citation>
    <scope>NUCLEOTIDE SEQUENCE [LARGE SCALE GENOMIC DNA]</scope>
    <source>
        <strain evidence="2 3">DSW25-10</strain>
    </source>
</reference>
<feature type="chain" id="PRO_5047388908" description="Big-1 domain-containing protein" evidence="1">
    <location>
        <begin position="19"/>
        <end position="569"/>
    </location>
</feature>